<feature type="chain" id="PRO_5045448092" evidence="1">
    <location>
        <begin position="17"/>
        <end position="164"/>
    </location>
</feature>
<name>A0ABT6N4J7_9SPHN</name>
<sequence>MILIGLALFPAGRAWAATDRTSLAVFRSWGAFREGSAEAPARCYAISEPPPASANAGRGAFASVGSWPGRRIRAQVAIRLSHPTGDGSRVTLSIGDSAFPLIVRGQSAWAHDRRQDAAIVAAMRSGSSMSVSAVGANGNAFADAYRLRGAASAIDAAMLACPLR</sequence>
<organism evidence="2 3">
    <name type="scientific">Sphingomonas oryzagri</name>
    <dbReference type="NCBI Taxonomy" id="3042314"/>
    <lineage>
        <taxon>Bacteria</taxon>
        <taxon>Pseudomonadati</taxon>
        <taxon>Pseudomonadota</taxon>
        <taxon>Alphaproteobacteria</taxon>
        <taxon>Sphingomonadales</taxon>
        <taxon>Sphingomonadaceae</taxon>
        <taxon>Sphingomonas</taxon>
    </lineage>
</organism>
<keyword evidence="3" id="KW-1185">Reference proteome</keyword>
<keyword evidence="1" id="KW-0732">Signal</keyword>
<protein>
    <submittedName>
        <fullName evidence="2">Uncharacterized protein</fullName>
    </submittedName>
</protein>
<gene>
    <name evidence="2" type="ORF">QGN17_15015</name>
</gene>
<proteinExistence type="predicted"/>
<dbReference type="EMBL" id="JARYGZ010000002">
    <property type="protein sequence ID" value="MDH7640046.1"/>
    <property type="molecule type" value="Genomic_DNA"/>
</dbReference>
<accession>A0ABT6N4J7</accession>
<evidence type="ECO:0000256" key="1">
    <source>
        <dbReference type="SAM" id="SignalP"/>
    </source>
</evidence>
<evidence type="ECO:0000313" key="2">
    <source>
        <dbReference type="EMBL" id="MDH7640046.1"/>
    </source>
</evidence>
<evidence type="ECO:0000313" key="3">
    <source>
        <dbReference type="Proteomes" id="UP001160625"/>
    </source>
</evidence>
<feature type="signal peptide" evidence="1">
    <location>
        <begin position="1"/>
        <end position="16"/>
    </location>
</feature>
<dbReference type="Proteomes" id="UP001160625">
    <property type="component" value="Unassembled WGS sequence"/>
</dbReference>
<reference evidence="2" key="1">
    <citation type="submission" date="2023-04" db="EMBL/GenBank/DDBJ databases">
        <title>Sphingomonas sp. MAHUQ-71 isolated from rice field.</title>
        <authorList>
            <person name="Huq M.A."/>
        </authorList>
    </citation>
    <scope>NUCLEOTIDE SEQUENCE</scope>
    <source>
        <strain evidence="2">MAHUQ-71</strain>
    </source>
</reference>
<comment type="caution">
    <text evidence="2">The sequence shown here is derived from an EMBL/GenBank/DDBJ whole genome shotgun (WGS) entry which is preliminary data.</text>
</comment>